<evidence type="ECO:0000256" key="1">
    <source>
        <dbReference type="SAM" id="MobiDB-lite"/>
    </source>
</evidence>
<dbReference type="RefSeq" id="WP_378800323.1">
    <property type="nucleotide sequence ID" value="NZ_JBHUER010000010.1"/>
</dbReference>
<gene>
    <name evidence="2" type="ORF">ACFSCV_14710</name>
</gene>
<proteinExistence type="predicted"/>
<reference evidence="3" key="1">
    <citation type="journal article" date="2019" name="Int. J. Syst. Evol. Microbiol.">
        <title>The Global Catalogue of Microorganisms (GCM) 10K type strain sequencing project: providing services to taxonomists for standard genome sequencing and annotation.</title>
        <authorList>
            <consortium name="The Broad Institute Genomics Platform"/>
            <consortium name="The Broad Institute Genome Sequencing Center for Infectious Disease"/>
            <person name="Wu L."/>
            <person name="Ma J."/>
        </authorList>
    </citation>
    <scope>NUCLEOTIDE SEQUENCE [LARGE SCALE GENOMIC DNA]</scope>
    <source>
        <strain evidence="3">KCTC 23707</strain>
    </source>
</reference>
<organism evidence="2 3">
    <name type="scientific">Methylopila henanensis</name>
    <dbReference type="NCBI Taxonomy" id="873516"/>
    <lineage>
        <taxon>Bacteria</taxon>
        <taxon>Pseudomonadati</taxon>
        <taxon>Pseudomonadota</taxon>
        <taxon>Alphaproteobacteria</taxon>
        <taxon>Hyphomicrobiales</taxon>
        <taxon>Methylopilaceae</taxon>
        <taxon>Methylopila</taxon>
    </lineage>
</organism>
<accession>A0ABW4K7S0</accession>
<keyword evidence="3" id="KW-1185">Reference proteome</keyword>
<feature type="region of interest" description="Disordered" evidence="1">
    <location>
        <begin position="110"/>
        <end position="133"/>
    </location>
</feature>
<dbReference type="EMBL" id="JBHUER010000010">
    <property type="protein sequence ID" value="MFD1704255.1"/>
    <property type="molecule type" value="Genomic_DNA"/>
</dbReference>
<dbReference type="Proteomes" id="UP001597308">
    <property type="component" value="Unassembled WGS sequence"/>
</dbReference>
<protein>
    <submittedName>
        <fullName evidence="2">Uncharacterized protein</fullName>
    </submittedName>
</protein>
<evidence type="ECO:0000313" key="3">
    <source>
        <dbReference type="Proteomes" id="UP001597308"/>
    </source>
</evidence>
<evidence type="ECO:0000313" key="2">
    <source>
        <dbReference type="EMBL" id="MFD1704255.1"/>
    </source>
</evidence>
<sequence>MPRTLTLSLAALAAVAVVMFGWSYFDRATTPGARPGLSGEARAAFIRAANDACVTAQTGAPENVSLKPEAIARFCRCYGETLADSMSPADIERLAKLSREEIVAAQEENAGEAFQSCSEQVERDAGRPSGASR</sequence>
<comment type="caution">
    <text evidence="2">The sequence shown here is derived from an EMBL/GenBank/DDBJ whole genome shotgun (WGS) entry which is preliminary data.</text>
</comment>
<name>A0ABW4K7S0_9HYPH</name>